<evidence type="ECO:0000256" key="3">
    <source>
        <dbReference type="ARBA" id="ARBA00022723"/>
    </source>
</evidence>
<keyword evidence="6 8" id="KW-0342">GTP-binding</keyword>
<evidence type="ECO:0000259" key="9">
    <source>
        <dbReference type="Pfam" id="PF12804"/>
    </source>
</evidence>
<feature type="binding site" evidence="8">
    <location>
        <position position="28"/>
    </location>
    <ligand>
        <name>GTP</name>
        <dbReference type="ChEBI" id="CHEBI:37565"/>
    </ligand>
</feature>
<keyword evidence="1 8" id="KW-0963">Cytoplasm</keyword>
<dbReference type="GO" id="GO:0005525">
    <property type="term" value="F:GTP binding"/>
    <property type="evidence" value="ECO:0007669"/>
    <property type="project" value="UniProtKB-UniRule"/>
</dbReference>
<dbReference type="InterPro" id="IPR013482">
    <property type="entry name" value="Molybde_CF_guanTrfase"/>
</dbReference>
<dbReference type="SUPFAM" id="SSF53448">
    <property type="entry name" value="Nucleotide-diphospho-sugar transferases"/>
    <property type="match status" value="1"/>
</dbReference>
<dbReference type="NCBIfam" id="TIGR02665">
    <property type="entry name" value="molyb_mobA"/>
    <property type="match status" value="1"/>
</dbReference>
<keyword evidence="10" id="KW-0548">Nucleotidyltransferase</keyword>
<reference evidence="10 11" key="1">
    <citation type="submission" date="2017-03" db="EMBL/GenBank/DDBJ databases">
        <authorList>
            <person name="Afonso C.L."/>
            <person name="Miller P.J."/>
            <person name="Scott M.A."/>
            <person name="Spackman E."/>
            <person name="Goraichik I."/>
            <person name="Dimitrov K.M."/>
            <person name="Suarez D.L."/>
            <person name="Swayne D.E."/>
        </authorList>
    </citation>
    <scope>NUCLEOTIDE SEQUENCE [LARGE SCALE GENOMIC DNA]</scope>
    <source>
        <strain evidence="10 11">CECT 7023</strain>
    </source>
</reference>
<name>A0A1Y5RSF9_9RHOB</name>
<feature type="binding site" evidence="8">
    <location>
        <position position="106"/>
    </location>
    <ligand>
        <name>GTP</name>
        <dbReference type="ChEBI" id="CHEBI:37565"/>
    </ligand>
</feature>
<keyword evidence="3 8" id="KW-0479">Metal-binding</keyword>
<evidence type="ECO:0000256" key="4">
    <source>
        <dbReference type="ARBA" id="ARBA00022741"/>
    </source>
</evidence>
<comment type="subunit">
    <text evidence="8">Monomer.</text>
</comment>
<comment type="similarity">
    <text evidence="8">Belongs to the MobA family.</text>
</comment>
<gene>
    <name evidence="8 10" type="primary">mobA</name>
    <name evidence="10" type="ORF">ROA7023_00573</name>
</gene>
<feature type="binding site" evidence="8">
    <location>
        <position position="56"/>
    </location>
    <ligand>
        <name>GTP</name>
        <dbReference type="ChEBI" id="CHEBI:37565"/>
    </ligand>
</feature>
<dbReference type="RefSeq" id="WP_085877497.1">
    <property type="nucleotide sequence ID" value="NZ_FWFZ01000002.1"/>
</dbReference>
<evidence type="ECO:0000313" key="11">
    <source>
        <dbReference type="Proteomes" id="UP000193900"/>
    </source>
</evidence>
<dbReference type="Pfam" id="PF12804">
    <property type="entry name" value="NTP_transf_3"/>
    <property type="match status" value="1"/>
</dbReference>
<evidence type="ECO:0000256" key="7">
    <source>
        <dbReference type="ARBA" id="ARBA00023150"/>
    </source>
</evidence>
<keyword evidence="4 8" id="KW-0547">Nucleotide-binding</keyword>
<comment type="domain">
    <text evidence="8">The N-terminal domain determines nucleotide recognition and specific binding, while the C-terminal domain determines the specific binding to the target protein.</text>
</comment>
<evidence type="ECO:0000256" key="5">
    <source>
        <dbReference type="ARBA" id="ARBA00022842"/>
    </source>
</evidence>
<accession>A0A1Y5RSF9</accession>
<keyword evidence="5 8" id="KW-0460">Magnesium</keyword>
<keyword evidence="7 8" id="KW-0501">Molybdenum cofactor biosynthesis</keyword>
<dbReference type="GO" id="GO:1902758">
    <property type="term" value="P:bis(molybdopterin guanine dinucleotide)molybdenum biosynthetic process"/>
    <property type="evidence" value="ECO:0007669"/>
    <property type="project" value="TreeGrafter"/>
</dbReference>
<feature type="domain" description="MobA-like NTP transferase" evidence="9">
    <location>
        <begin position="12"/>
        <end position="166"/>
    </location>
</feature>
<keyword evidence="2 8" id="KW-0808">Transferase</keyword>
<feature type="binding site" evidence="8">
    <location>
        <begin position="15"/>
        <end position="17"/>
    </location>
    <ligand>
        <name>GTP</name>
        <dbReference type="ChEBI" id="CHEBI:37565"/>
    </ligand>
</feature>
<dbReference type="Proteomes" id="UP000193900">
    <property type="component" value="Unassembled WGS sequence"/>
</dbReference>
<comment type="subcellular location">
    <subcellularLocation>
        <location evidence="8">Cytoplasm</location>
    </subcellularLocation>
</comment>
<dbReference type="GO" id="GO:0061603">
    <property type="term" value="F:molybdenum cofactor guanylyltransferase activity"/>
    <property type="evidence" value="ECO:0007669"/>
    <property type="project" value="UniProtKB-EC"/>
</dbReference>
<evidence type="ECO:0000256" key="8">
    <source>
        <dbReference type="HAMAP-Rule" id="MF_00316"/>
    </source>
</evidence>
<dbReference type="Gene3D" id="3.90.550.10">
    <property type="entry name" value="Spore Coat Polysaccharide Biosynthesis Protein SpsA, Chain A"/>
    <property type="match status" value="1"/>
</dbReference>
<dbReference type="AlphaFoldDB" id="A0A1Y5RSF9"/>
<proteinExistence type="inferred from homology"/>
<sequence>MAIDAAVAAPLGVILGGGAARRMGGGDKGRLLLGGQTLIARVIERVSPQVADTALNANGDPARFADLGLPVLSDSLADGGPLAGVLAGLDWAAGQDAAWIVTAPADTPFLPPDLVPQLLWAAETAGTPIALAETASGLHPTCGLWSVTLRTALARDLSGGARKLRDWAGAQGYALAHFPQDEAFLNINTPEDLALAEAML</sequence>
<dbReference type="PANTHER" id="PTHR19136">
    <property type="entry name" value="MOLYBDENUM COFACTOR GUANYLYLTRANSFERASE"/>
    <property type="match status" value="1"/>
</dbReference>
<evidence type="ECO:0000256" key="6">
    <source>
        <dbReference type="ARBA" id="ARBA00023134"/>
    </source>
</evidence>
<feature type="binding site" evidence="8">
    <location>
        <position position="74"/>
    </location>
    <ligand>
        <name>GTP</name>
        <dbReference type="ChEBI" id="CHEBI:37565"/>
    </ligand>
</feature>
<dbReference type="EC" id="2.7.7.77" evidence="8"/>
<dbReference type="HAMAP" id="MF_00316">
    <property type="entry name" value="MobA"/>
    <property type="match status" value="1"/>
</dbReference>
<evidence type="ECO:0000313" key="10">
    <source>
        <dbReference type="EMBL" id="SLN21603.1"/>
    </source>
</evidence>
<evidence type="ECO:0000256" key="1">
    <source>
        <dbReference type="ARBA" id="ARBA00022490"/>
    </source>
</evidence>
<protein>
    <recommendedName>
        <fullName evidence="8">Molybdenum cofactor guanylyltransferase</fullName>
        <shortName evidence="8">MoCo guanylyltransferase</shortName>
        <ecNumber evidence="8">2.7.7.77</ecNumber>
    </recommendedName>
    <alternativeName>
        <fullName evidence="8">GTP:molybdopterin guanylyltransferase</fullName>
    </alternativeName>
    <alternativeName>
        <fullName evidence="8">Mo-MPT guanylyltransferase</fullName>
    </alternativeName>
    <alternativeName>
        <fullName evidence="8">Molybdopterin guanylyltransferase</fullName>
    </alternativeName>
    <alternativeName>
        <fullName evidence="8">Molybdopterin-guanine dinucleotide synthase</fullName>
        <shortName evidence="8">MGD synthase</shortName>
    </alternativeName>
</protein>
<evidence type="ECO:0000256" key="2">
    <source>
        <dbReference type="ARBA" id="ARBA00022679"/>
    </source>
</evidence>
<dbReference type="EMBL" id="FWFZ01000002">
    <property type="protein sequence ID" value="SLN21603.1"/>
    <property type="molecule type" value="Genomic_DNA"/>
</dbReference>
<keyword evidence="11" id="KW-1185">Reference proteome</keyword>
<dbReference type="InterPro" id="IPR025877">
    <property type="entry name" value="MobA-like_NTP_Trfase"/>
</dbReference>
<comment type="cofactor">
    <cofactor evidence="8">
        <name>Mg(2+)</name>
        <dbReference type="ChEBI" id="CHEBI:18420"/>
    </cofactor>
</comment>
<comment type="function">
    <text evidence="8">Transfers a GMP moiety from GTP to Mo-molybdopterin (Mo-MPT) cofactor (Moco or molybdenum cofactor) to form Mo-molybdopterin guanine dinucleotide (Mo-MGD) cofactor.</text>
</comment>
<dbReference type="PANTHER" id="PTHR19136:SF81">
    <property type="entry name" value="MOLYBDENUM COFACTOR GUANYLYLTRANSFERASE"/>
    <property type="match status" value="1"/>
</dbReference>
<organism evidence="10 11">
    <name type="scientific">Roseisalinus antarcticus</name>
    <dbReference type="NCBI Taxonomy" id="254357"/>
    <lineage>
        <taxon>Bacteria</taxon>
        <taxon>Pseudomonadati</taxon>
        <taxon>Pseudomonadota</taxon>
        <taxon>Alphaproteobacteria</taxon>
        <taxon>Rhodobacterales</taxon>
        <taxon>Roseobacteraceae</taxon>
        <taxon>Roseisalinus</taxon>
    </lineage>
</organism>
<comment type="catalytic activity">
    <reaction evidence="8">
        <text>Mo-molybdopterin + GTP + H(+) = Mo-molybdopterin guanine dinucleotide + diphosphate</text>
        <dbReference type="Rhea" id="RHEA:34243"/>
        <dbReference type="ChEBI" id="CHEBI:15378"/>
        <dbReference type="ChEBI" id="CHEBI:33019"/>
        <dbReference type="ChEBI" id="CHEBI:37565"/>
        <dbReference type="ChEBI" id="CHEBI:71302"/>
        <dbReference type="ChEBI" id="CHEBI:71310"/>
        <dbReference type="EC" id="2.7.7.77"/>
    </reaction>
</comment>
<dbReference type="InterPro" id="IPR029044">
    <property type="entry name" value="Nucleotide-diphossugar_trans"/>
</dbReference>
<dbReference type="CDD" id="cd02503">
    <property type="entry name" value="MobA"/>
    <property type="match status" value="1"/>
</dbReference>
<dbReference type="GO" id="GO:0046872">
    <property type="term" value="F:metal ion binding"/>
    <property type="evidence" value="ECO:0007669"/>
    <property type="project" value="UniProtKB-KW"/>
</dbReference>
<dbReference type="GO" id="GO:0005737">
    <property type="term" value="C:cytoplasm"/>
    <property type="evidence" value="ECO:0007669"/>
    <property type="project" value="UniProtKB-SubCell"/>
</dbReference>
<feature type="binding site" evidence="8">
    <location>
        <position position="106"/>
    </location>
    <ligand>
        <name>Mg(2+)</name>
        <dbReference type="ChEBI" id="CHEBI:18420"/>
    </ligand>
</feature>